<dbReference type="GeneID" id="106667208"/>
<feature type="chain" id="PRO_5035205398" description="Spondin-1" evidence="12">
    <location>
        <begin position="25"/>
        <end position="715"/>
    </location>
</feature>
<dbReference type="Pfam" id="PF06468">
    <property type="entry name" value="Spond_N"/>
    <property type="match status" value="1"/>
</dbReference>
<dbReference type="InterPro" id="IPR000884">
    <property type="entry name" value="TSP1_rpt"/>
</dbReference>
<dbReference type="PRINTS" id="PR00759">
    <property type="entry name" value="BASICPTASE"/>
</dbReference>
<dbReference type="EnsemblMetazoa" id="XM_014395020.2">
    <property type="protein sequence ID" value="XP_014250506.1"/>
    <property type="gene ID" value="LOC106667208"/>
</dbReference>
<keyword evidence="3" id="KW-0964">Secreted</keyword>
<dbReference type="InterPro" id="IPR002861">
    <property type="entry name" value="Reeler_dom"/>
</dbReference>
<dbReference type="Pfam" id="PF00090">
    <property type="entry name" value="TSP_1"/>
    <property type="match status" value="2"/>
</dbReference>
<evidence type="ECO:0000256" key="3">
    <source>
        <dbReference type="ARBA" id="ARBA00022525"/>
    </source>
</evidence>
<dbReference type="FunFam" id="2.60.40.2130:FF:000002">
    <property type="entry name" value="Putative Spondin-1"/>
    <property type="match status" value="1"/>
</dbReference>
<dbReference type="InterPro" id="IPR051418">
    <property type="entry name" value="Spondin/Thrombospondin_T1"/>
</dbReference>
<comment type="subcellular location">
    <subcellularLocation>
        <location evidence="1">Secreted</location>
        <location evidence="1">Extracellular space</location>
        <location evidence="1">Extracellular matrix</location>
    </subcellularLocation>
</comment>
<sequence length="715" mass="80477">MPFFSVPGWAACLFIACLVSEISCECRIFPRDAKESRGNLNLQIKGNAEYFIPRTRYTVELNSKVPFDDFMIFVETDRDAGNFQLLNDGYTKFSDECLNTVQKSDIFSEATQVKAVWVSPMHGCHNLIGVVKIGGRWKYTNTSICAKVESQNDEKSCCPCDHAKYQFLFEGLWSPERHPKDFPRVLEFTHFSDLIGASHTPKFTMWREGGYSTPGMKQLAEFGVISEMEVELKRSGKHLKSLIKSAGLWYPNLNGNMTGTFRVDAKHHLVSLASMFGPSPDWIVGVSSLDLCSKQCTWKEKIELDLYPYDAGTDNGISYMSIKSASEPQERISKITSSYPDDQRSPFYDPEGKEMPSLAKLVITQEKIIPKLCSDLSENELLEEISITDNSEDGNRAECQVTEYSSWSSCSVTCGKGLRMRSRQYQNPDAALAADCKRQLISKEMCVGEPELCPGDEEDKLVFVPGECDVTTWSNWTECSVTCGIGSKLRKRQFKKADDSNFKKCSDIALMEVTKCMLPPCFANEKKNRRECSVNEWSLWSTCTKTCGKGEMIRVRSFVNSPAPSFCSSVTLKEVLPCIDNPECTIEKKDIQEICSSPAENGPCRATLMRWAYNKNKETCEKFIYGGCRGNRNNFLTLDECQNTCSEVRQPDSQPSGPKRNCVVSNWTSWSPCRPCVNGTKTKVRKIVKRPLNGGRKCPPLTKTISCNVPPEFCE</sequence>
<feature type="domain" description="Spondin" evidence="14">
    <location>
        <begin position="153"/>
        <end position="343"/>
    </location>
</feature>
<dbReference type="OrthoDB" id="347314at2759"/>
<proteinExistence type="predicted"/>
<evidence type="ECO:0000256" key="10">
    <source>
        <dbReference type="ARBA" id="ARBA00023180"/>
    </source>
</evidence>
<dbReference type="Proteomes" id="UP000494040">
    <property type="component" value="Unassembled WGS sequence"/>
</dbReference>
<dbReference type="Pfam" id="PF00014">
    <property type="entry name" value="Kunitz_BPTI"/>
    <property type="match status" value="1"/>
</dbReference>
<evidence type="ECO:0000259" key="13">
    <source>
        <dbReference type="PROSITE" id="PS50279"/>
    </source>
</evidence>
<keyword evidence="9" id="KW-1015">Disulfide bond</keyword>
<evidence type="ECO:0000256" key="7">
    <source>
        <dbReference type="ARBA" id="ARBA00022737"/>
    </source>
</evidence>
<evidence type="ECO:0000256" key="8">
    <source>
        <dbReference type="ARBA" id="ARBA00022889"/>
    </source>
</evidence>
<dbReference type="SMART" id="SM00209">
    <property type="entry name" value="TSP1"/>
    <property type="match status" value="4"/>
</dbReference>
<dbReference type="Pfam" id="PF19028">
    <property type="entry name" value="TSP1_spondin"/>
    <property type="match status" value="2"/>
</dbReference>
<dbReference type="InterPro" id="IPR038678">
    <property type="entry name" value="Spondin_N_sf"/>
</dbReference>
<dbReference type="KEGG" id="clec:106667208"/>
<dbReference type="GO" id="GO:0046872">
    <property type="term" value="F:metal ion binding"/>
    <property type="evidence" value="ECO:0007669"/>
    <property type="project" value="UniProtKB-KW"/>
</dbReference>
<dbReference type="GO" id="GO:0004867">
    <property type="term" value="F:serine-type endopeptidase inhibitor activity"/>
    <property type="evidence" value="ECO:0007669"/>
    <property type="project" value="InterPro"/>
</dbReference>
<organism evidence="15 16">
    <name type="scientific">Cimex lectularius</name>
    <name type="common">Bed bug</name>
    <name type="synonym">Acanthia lectularia</name>
    <dbReference type="NCBI Taxonomy" id="79782"/>
    <lineage>
        <taxon>Eukaryota</taxon>
        <taxon>Metazoa</taxon>
        <taxon>Ecdysozoa</taxon>
        <taxon>Arthropoda</taxon>
        <taxon>Hexapoda</taxon>
        <taxon>Insecta</taxon>
        <taxon>Pterygota</taxon>
        <taxon>Neoptera</taxon>
        <taxon>Paraneoptera</taxon>
        <taxon>Hemiptera</taxon>
        <taxon>Heteroptera</taxon>
        <taxon>Panheteroptera</taxon>
        <taxon>Cimicomorpha</taxon>
        <taxon>Cimicidae</taxon>
        <taxon>Cimex</taxon>
    </lineage>
</organism>
<dbReference type="Pfam" id="PF02014">
    <property type="entry name" value="Reeler"/>
    <property type="match status" value="1"/>
</dbReference>
<dbReference type="GO" id="GO:0007155">
    <property type="term" value="P:cell adhesion"/>
    <property type="evidence" value="ECO:0007669"/>
    <property type="project" value="UniProtKB-KW"/>
</dbReference>
<evidence type="ECO:0000313" key="16">
    <source>
        <dbReference type="Proteomes" id="UP000494040"/>
    </source>
</evidence>
<dbReference type="Gene3D" id="2.60.40.4060">
    <property type="entry name" value="Reeler domain"/>
    <property type="match status" value="1"/>
</dbReference>
<dbReference type="RefSeq" id="XP_014250506.1">
    <property type="nucleotide sequence ID" value="XM_014395020.2"/>
</dbReference>
<keyword evidence="16" id="KW-1185">Reference proteome</keyword>
<dbReference type="PROSITE" id="PS50092">
    <property type="entry name" value="TSP1"/>
    <property type="match status" value="4"/>
</dbReference>
<dbReference type="GO" id="GO:0031012">
    <property type="term" value="C:extracellular matrix"/>
    <property type="evidence" value="ECO:0007669"/>
    <property type="project" value="TreeGrafter"/>
</dbReference>
<reference evidence="15" key="1">
    <citation type="submission" date="2022-01" db="UniProtKB">
        <authorList>
            <consortium name="EnsemblMetazoa"/>
        </authorList>
    </citation>
    <scope>IDENTIFICATION</scope>
</reference>
<keyword evidence="4" id="KW-0272">Extracellular matrix</keyword>
<dbReference type="Gene3D" id="2.60.40.2130">
    <property type="entry name" value="F-spondin domain"/>
    <property type="match status" value="1"/>
</dbReference>
<dbReference type="CDD" id="cd00109">
    <property type="entry name" value="Kunitz-type"/>
    <property type="match status" value="1"/>
</dbReference>
<dbReference type="OMA" id="XEDEDEG"/>
<evidence type="ECO:0000256" key="5">
    <source>
        <dbReference type="ARBA" id="ARBA00022723"/>
    </source>
</evidence>
<dbReference type="PROSITE" id="PS50279">
    <property type="entry name" value="BPTI_KUNITZ_2"/>
    <property type="match status" value="1"/>
</dbReference>
<feature type="signal peptide" evidence="12">
    <location>
        <begin position="1"/>
        <end position="24"/>
    </location>
</feature>
<dbReference type="PANTHER" id="PTHR11311:SF23">
    <property type="entry name" value="SPONDIN-1"/>
    <property type="match status" value="1"/>
</dbReference>
<dbReference type="Gene3D" id="2.20.100.10">
    <property type="entry name" value="Thrombospondin type-1 (TSP1) repeat"/>
    <property type="match status" value="4"/>
</dbReference>
<dbReference type="InterPro" id="IPR020901">
    <property type="entry name" value="Prtase_inh_Kunz-CS"/>
</dbReference>
<dbReference type="FunFam" id="4.10.410.10:FF:000046">
    <property type="entry name" value="AGAP011765-PA"/>
    <property type="match status" value="1"/>
</dbReference>
<evidence type="ECO:0000313" key="15">
    <source>
        <dbReference type="EnsemblMetazoa" id="XP_014250506.1"/>
    </source>
</evidence>
<dbReference type="NCBIfam" id="NF038123">
    <property type="entry name" value="NF038123_dom"/>
    <property type="match status" value="1"/>
</dbReference>
<evidence type="ECO:0000256" key="4">
    <source>
        <dbReference type="ARBA" id="ARBA00022530"/>
    </source>
</evidence>
<keyword evidence="5" id="KW-0479">Metal-binding</keyword>
<dbReference type="InterPro" id="IPR009465">
    <property type="entry name" value="Spondin_N"/>
</dbReference>
<keyword evidence="10" id="KW-0325">Glycoprotein</keyword>
<dbReference type="SMART" id="SM00131">
    <property type="entry name" value="KU"/>
    <property type="match status" value="1"/>
</dbReference>
<keyword evidence="8" id="KW-0130">Cell adhesion</keyword>
<evidence type="ECO:0000256" key="12">
    <source>
        <dbReference type="SAM" id="SignalP"/>
    </source>
</evidence>
<dbReference type="AlphaFoldDB" id="A0A8I6RSE4"/>
<dbReference type="InterPro" id="IPR042307">
    <property type="entry name" value="Reeler_sf"/>
</dbReference>
<dbReference type="Gene3D" id="4.10.410.10">
    <property type="entry name" value="Pancreatic trypsin inhibitor Kunitz domain"/>
    <property type="match status" value="1"/>
</dbReference>
<name>A0A8I6RSE4_CIMLE</name>
<dbReference type="InterPro" id="IPR002223">
    <property type="entry name" value="Kunitz_BPTI"/>
</dbReference>
<evidence type="ECO:0000256" key="2">
    <source>
        <dbReference type="ARBA" id="ARBA00019594"/>
    </source>
</evidence>
<evidence type="ECO:0000259" key="14">
    <source>
        <dbReference type="PROSITE" id="PS51020"/>
    </source>
</evidence>
<dbReference type="PROSITE" id="PS00280">
    <property type="entry name" value="BPTI_KUNITZ_1"/>
    <property type="match status" value="1"/>
</dbReference>
<accession>A0A8I6RSE4</accession>
<dbReference type="SUPFAM" id="SSF57362">
    <property type="entry name" value="BPTI-like"/>
    <property type="match status" value="1"/>
</dbReference>
<dbReference type="InterPro" id="IPR044004">
    <property type="entry name" value="TSP1_spondin_dom"/>
</dbReference>
<keyword evidence="6 12" id="KW-0732">Signal</keyword>
<dbReference type="InterPro" id="IPR036383">
    <property type="entry name" value="TSP1_rpt_sf"/>
</dbReference>
<evidence type="ECO:0000256" key="9">
    <source>
        <dbReference type="ARBA" id="ARBA00023157"/>
    </source>
</evidence>
<evidence type="ECO:0000256" key="1">
    <source>
        <dbReference type="ARBA" id="ARBA00004498"/>
    </source>
</evidence>
<dbReference type="SUPFAM" id="SSF82895">
    <property type="entry name" value="TSP-1 type 1 repeat"/>
    <property type="match status" value="4"/>
</dbReference>
<dbReference type="PROSITE" id="PS51020">
    <property type="entry name" value="SPONDIN"/>
    <property type="match status" value="1"/>
</dbReference>
<keyword evidence="7" id="KW-0677">Repeat</keyword>
<evidence type="ECO:0000256" key="11">
    <source>
        <dbReference type="ARBA" id="ARBA00030964"/>
    </source>
</evidence>
<evidence type="ECO:0000256" key="6">
    <source>
        <dbReference type="ARBA" id="ARBA00022729"/>
    </source>
</evidence>
<dbReference type="InterPro" id="IPR036880">
    <property type="entry name" value="Kunitz_BPTI_sf"/>
</dbReference>
<dbReference type="PANTHER" id="PTHR11311">
    <property type="entry name" value="SPONDIN"/>
    <property type="match status" value="1"/>
</dbReference>
<protein>
    <recommendedName>
        <fullName evidence="2">Spondin-1</fullName>
    </recommendedName>
    <alternativeName>
        <fullName evidence="11">F-spondin</fullName>
    </alternativeName>
</protein>
<feature type="domain" description="BPTI/Kunitz inhibitor" evidence="13">
    <location>
        <begin position="595"/>
        <end position="645"/>
    </location>
</feature>